<evidence type="ECO:0000259" key="7">
    <source>
        <dbReference type="Pfam" id="PF01266"/>
    </source>
</evidence>
<comment type="similarity">
    <text evidence="2">Belongs to the DAMOX/DASOX family.</text>
</comment>
<comment type="cofactor">
    <cofactor evidence="1 6">
        <name>FAD</name>
        <dbReference type="ChEBI" id="CHEBI:57692"/>
    </cofactor>
</comment>
<evidence type="ECO:0000256" key="4">
    <source>
        <dbReference type="ARBA" id="ARBA00022827"/>
    </source>
</evidence>
<keyword evidence="3" id="KW-0285">Flavoprotein</keyword>
<dbReference type="InterPro" id="IPR006076">
    <property type="entry name" value="FAD-dep_OxRdtase"/>
</dbReference>
<dbReference type="Gene3D" id="3.40.50.720">
    <property type="entry name" value="NAD(P)-binding Rossmann-like Domain"/>
    <property type="match status" value="1"/>
</dbReference>
<evidence type="ECO:0000256" key="3">
    <source>
        <dbReference type="ARBA" id="ARBA00022630"/>
    </source>
</evidence>
<dbReference type="AlphaFoldDB" id="A0A6A5QHS5"/>
<evidence type="ECO:0000256" key="6">
    <source>
        <dbReference type="PIRSR" id="PIRSR000189-1"/>
    </source>
</evidence>
<dbReference type="GO" id="GO:0019478">
    <property type="term" value="P:D-amino acid catabolic process"/>
    <property type="evidence" value="ECO:0007669"/>
    <property type="project" value="TreeGrafter"/>
</dbReference>
<keyword evidence="4 6" id="KW-0274">FAD</keyword>
<gene>
    <name evidence="8" type="ORF">BDU57DRAFT_557924</name>
</gene>
<protein>
    <recommendedName>
        <fullName evidence="7">FAD dependent oxidoreductase domain-containing protein</fullName>
    </recommendedName>
</protein>
<feature type="binding site" evidence="6">
    <location>
        <position position="323"/>
    </location>
    <ligand>
        <name>D-dopa</name>
        <dbReference type="ChEBI" id="CHEBI:149689"/>
    </ligand>
</feature>
<dbReference type="PANTHER" id="PTHR11530">
    <property type="entry name" value="D-AMINO ACID OXIDASE"/>
    <property type="match status" value="1"/>
</dbReference>
<evidence type="ECO:0000313" key="8">
    <source>
        <dbReference type="EMBL" id="KAF1914246.1"/>
    </source>
</evidence>
<dbReference type="Pfam" id="PF01266">
    <property type="entry name" value="DAO"/>
    <property type="match status" value="1"/>
</dbReference>
<dbReference type="InterPro" id="IPR023209">
    <property type="entry name" value="DAO"/>
</dbReference>
<dbReference type="GO" id="GO:0003884">
    <property type="term" value="F:D-amino-acid oxidase activity"/>
    <property type="evidence" value="ECO:0007669"/>
    <property type="project" value="InterPro"/>
</dbReference>
<feature type="domain" description="FAD dependent oxidoreductase" evidence="7">
    <location>
        <begin position="7"/>
        <end position="370"/>
    </location>
</feature>
<evidence type="ECO:0000256" key="5">
    <source>
        <dbReference type="ARBA" id="ARBA00023002"/>
    </source>
</evidence>
<dbReference type="PANTHER" id="PTHR11530:SF16">
    <property type="entry name" value="D-AMINO ACID OXIDASE (AFU_ORTHOLOGUE AFUA_5G11290)"/>
    <property type="match status" value="1"/>
</dbReference>
<dbReference type="PIRSF" id="PIRSF000189">
    <property type="entry name" value="D-aa_oxidase"/>
    <property type="match status" value="1"/>
</dbReference>
<evidence type="ECO:0000313" key="9">
    <source>
        <dbReference type="Proteomes" id="UP000800096"/>
    </source>
</evidence>
<feature type="binding site" evidence="6">
    <location>
        <position position="355"/>
    </location>
    <ligand>
        <name>D-dopa</name>
        <dbReference type="ChEBI" id="CHEBI:149689"/>
    </ligand>
</feature>
<feature type="binding site" evidence="6">
    <location>
        <begin position="48"/>
        <end position="49"/>
    </location>
    <ligand>
        <name>FAD</name>
        <dbReference type="ChEBI" id="CHEBI:57692"/>
    </ligand>
</feature>
<proteinExistence type="inferred from homology"/>
<organism evidence="8 9">
    <name type="scientific">Ampelomyces quisqualis</name>
    <name type="common">Powdery mildew agent</name>
    <dbReference type="NCBI Taxonomy" id="50730"/>
    <lineage>
        <taxon>Eukaryota</taxon>
        <taxon>Fungi</taxon>
        <taxon>Dikarya</taxon>
        <taxon>Ascomycota</taxon>
        <taxon>Pezizomycotina</taxon>
        <taxon>Dothideomycetes</taxon>
        <taxon>Pleosporomycetidae</taxon>
        <taxon>Pleosporales</taxon>
        <taxon>Pleosporineae</taxon>
        <taxon>Phaeosphaeriaceae</taxon>
        <taxon>Ampelomyces</taxon>
    </lineage>
</organism>
<dbReference type="SUPFAM" id="SSF54373">
    <property type="entry name" value="FAD-linked reductases, C-terminal domain"/>
    <property type="match status" value="1"/>
</dbReference>
<dbReference type="Gene3D" id="3.30.9.10">
    <property type="entry name" value="D-Amino Acid Oxidase, subunit A, domain 2"/>
    <property type="match status" value="1"/>
</dbReference>
<keyword evidence="5" id="KW-0560">Oxidoreductase</keyword>
<sequence>MSEPQNITVLGAGVIGLTSALVLANAYPAAKVTVVAKHFPGDRSIEYTSPWAGANWSSMAHDNGPLEKYDEVTFKRFGQLIDGEIVWGCKAIKKGEGNEVGLGRMGMWGIYDSSVEEAGILSEGTGKIWYDELVGRLGYLSKEALPKDAVFGLDFPTTFRINTAVYLNWLQSQVLSRGINLVRRQYTSLTSALTSFPSTTLLINATGIGPLNLTDIRDTNLYPTRGQTYLVAEPQTPITRMYEFERLNKYFRSPKRIDPTTSYVFPRPLGGGVILGGSREDHSWSDVWDEDLGQEILQRCCALCPELGRPADLQVISRNIGLRRRFAASRKGGPRIEVELGTWGVPVVHCYGHSGAGFQSSWGTAERVLELAQKALGYGASKL</sequence>
<evidence type="ECO:0000256" key="2">
    <source>
        <dbReference type="ARBA" id="ARBA00006730"/>
    </source>
</evidence>
<dbReference type="GO" id="GO:0005737">
    <property type="term" value="C:cytoplasm"/>
    <property type="evidence" value="ECO:0007669"/>
    <property type="project" value="TreeGrafter"/>
</dbReference>
<dbReference type="Proteomes" id="UP000800096">
    <property type="component" value="Unassembled WGS sequence"/>
</dbReference>
<keyword evidence="9" id="KW-1185">Reference proteome</keyword>
<name>A0A6A5QHS5_AMPQU</name>
<accession>A0A6A5QHS5</accession>
<dbReference type="GO" id="GO:0071949">
    <property type="term" value="F:FAD binding"/>
    <property type="evidence" value="ECO:0007669"/>
    <property type="project" value="InterPro"/>
</dbReference>
<feature type="binding site" evidence="6">
    <location>
        <position position="206"/>
    </location>
    <ligand>
        <name>FAD</name>
        <dbReference type="ChEBI" id="CHEBI:57692"/>
    </ligand>
</feature>
<feature type="binding site" evidence="6">
    <location>
        <position position="263"/>
    </location>
    <ligand>
        <name>D-dopa</name>
        <dbReference type="ChEBI" id="CHEBI:149689"/>
    </ligand>
</feature>
<dbReference type="SUPFAM" id="SSF51971">
    <property type="entry name" value="Nucleotide-binding domain"/>
    <property type="match status" value="1"/>
</dbReference>
<evidence type="ECO:0000256" key="1">
    <source>
        <dbReference type="ARBA" id="ARBA00001974"/>
    </source>
</evidence>
<reference evidence="8" key="1">
    <citation type="journal article" date="2020" name="Stud. Mycol.">
        <title>101 Dothideomycetes genomes: a test case for predicting lifestyles and emergence of pathogens.</title>
        <authorList>
            <person name="Haridas S."/>
            <person name="Albert R."/>
            <person name="Binder M."/>
            <person name="Bloem J."/>
            <person name="Labutti K."/>
            <person name="Salamov A."/>
            <person name="Andreopoulos B."/>
            <person name="Baker S."/>
            <person name="Barry K."/>
            <person name="Bills G."/>
            <person name="Bluhm B."/>
            <person name="Cannon C."/>
            <person name="Castanera R."/>
            <person name="Culley D."/>
            <person name="Daum C."/>
            <person name="Ezra D."/>
            <person name="Gonzalez J."/>
            <person name="Henrissat B."/>
            <person name="Kuo A."/>
            <person name="Liang C."/>
            <person name="Lipzen A."/>
            <person name="Lutzoni F."/>
            <person name="Magnuson J."/>
            <person name="Mondo S."/>
            <person name="Nolan M."/>
            <person name="Ohm R."/>
            <person name="Pangilinan J."/>
            <person name="Park H.-J."/>
            <person name="Ramirez L."/>
            <person name="Alfaro M."/>
            <person name="Sun H."/>
            <person name="Tritt A."/>
            <person name="Yoshinaga Y."/>
            <person name="Zwiers L.-H."/>
            <person name="Turgeon B."/>
            <person name="Goodwin S."/>
            <person name="Spatafora J."/>
            <person name="Crous P."/>
            <person name="Grigoriev I."/>
        </authorList>
    </citation>
    <scope>NUCLEOTIDE SEQUENCE</scope>
    <source>
        <strain evidence="8">HMLAC05119</strain>
    </source>
</reference>
<dbReference type="OrthoDB" id="2015447at2759"/>
<dbReference type="EMBL" id="ML979137">
    <property type="protein sequence ID" value="KAF1914246.1"/>
    <property type="molecule type" value="Genomic_DNA"/>
</dbReference>